<proteinExistence type="predicted"/>
<reference evidence="1" key="4">
    <citation type="submission" date="2024-05" db="EMBL/GenBank/DDBJ databases">
        <authorList>
            <person name="Sun Q."/>
            <person name="Zhou Y."/>
        </authorList>
    </citation>
    <scope>NUCLEOTIDE SEQUENCE</scope>
    <source>
        <strain evidence="1">CGMCC 1.11013</strain>
    </source>
</reference>
<dbReference type="InterPro" id="IPR019701">
    <property type="entry name" value="Phage_P22_NinX"/>
</dbReference>
<evidence type="ECO:0000313" key="2">
    <source>
        <dbReference type="EMBL" id="KDR34732.1"/>
    </source>
</evidence>
<accession>A0A069P2S1</accession>
<dbReference type="STRING" id="1071679.BG57_03905"/>
<evidence type="ECO:0000313" key="3">
    <source>
        <dbReference type="Proteomes" id="UP000027439"/>
    </source>
</evidence>
<evidence type="ECO:0008006" key="5">
    <source>
        <dbReference type="Google" id="ProtNLM"/>
    </source>
</evidence>
<dbReference type="EMBL" id="JFHE01000011">
    <property type="protein sequence ID" value="KDR34732.1"/>
    <property type="molecule type" value="Genomic_DNA"/>
</dbReference>
<evidence type="ECO:0000313" key="4">
    <source>
        <dbReference type="Proteomes" id="UP000597138"/>
    </source>
</evidence>
<evidence type="ECO:0000313" key="1">
    <source>
        <dbReference type="EMBL" id="GGD63258.1"/>
    </source>
</evidence>
<reference evidence="1" key="1">
    <citation type="journal article" date="2014" name="Int. J. Syst. Evol. Microbiol.">
        <title>Complete genome of a new Firmicutes species belonging to the dominant human colonic microbiota ('Ruminococcus bicirculans') reveals two chromosomes and a selective capacity to utilize plant glucans.</title>
        <authorList>
            <consortium name="NISC Comparative Sequencing Program"/>
            <person name="Wegmann U."/>
            <person name="Louis P."/>
            <person name="Goesmann A."/>
            <person name="Henrissat B."/>
            <person name="Duncan S.H."/>
            <person name="Flint H.J."/>
        </authorList>
    </citation>
    <scope>NUCLEOTIDE SEQUENCE</scope>
    <source>
        <strain evidence="1">CGMCC 1.11013</strain>
    </source>
</reference>
<dbReference type="Pfam" id="PF10765">
    <property type="entry name" value="Phage_P22_NinX"/>
    <property type="match status" value="1"/>
</dbReference>
<reference evidence="2 3" key="2">
    <citation type="submission" date="2014-03" db="EMBL/GenBank/DDBJ databases">
        <title>Draft Genome Sequences of Four Burkholderia Strains.</title>
        <authorList>
            <person name="Liu X.Y."/>
            <person name="Li C.X."/>
            <person name="Xu J.H."/>
        </authorList>
    </citation>
    <scope>NUCLEOTIDE SEQUENCE [LARGE SCALE GENOMIC DNA]</scope>
    <source>
        <strain evidence="2 3">R27</strain>
    </source>
</reference>
<dbReference type="EMBL" id="BMEG01000002">
    <property type="protein sequence ID" value="GGD63258.1"/>
    <property type="molecule type" value="Genomic_DNA"/>
</dbReference>
<gene>
    <name evidence="2" type="ORF">BG57_03905</name>
    <name evidence="1" type="ORF">GCM10010985_16700</name>
</gene>
<dbReference type="AlphaFoldDB" id="A0A069P2S1"/>
<dbReference type="Proteomes" id="UP000597138">
    <property type="component" value="Unassembled WGS sequence"/>
</dbReference>
<keyword evidence="4" id="KW-1185">Reference proteome</keyword>
<name>A0A069P2S1_9BURK</name>
<sequence length="116" mass="13182">MNVAQLSGAQLDYWVAKAEGLEAQVKHACGMDWCQVDVQYAGFIQYQPSENWHIAAPIMERQKYVVYPMPRVDGKLEWLAEAGLNPIFHGMFTDESPKVAICRLRVAEAFGHEVRE</sequence>
<organism evidence="2 3">
    <name type="scientific">Caballeronia grimmiae</name>
    <dbReference type="NCBI Taxonomy" id="1071679"/>
    <lineage>
        <taxon>Bacteria</taxon>
        <taxon>Pseudomonadati</taxon>
        <taxon>Pseudomonadota</taxon>
        <taxon>Betaproteobacteria</taxon>
        <taxon>Burkholderiales</taxon>
        <taxon>Burkholderiaceae</taxon>
        <taxon>Caballeronia</taxon>
    </lineage>
</organism>
<comment type="caution">
    <text evidence="2">The sequence shown here is derived from an EMBL/GenBank/DDBJ whole genome shotgun (WGS) entry which is preliminary data.</text>
</comment>
<reference evidence="4" key="3">
    <citation type="journal article" date="2019" name="Int. J. Syst. Evol. Microbiol.">
        <title>The Global Catalogue of Microorganisms (GCM) 10K type strain sequencing project: providing services to taxonomists for standard genome sequencing and annotation.</title>
        <authorList>
            <consortium name="The Broad Institute Genomics Platform"/>
            <consortium name="The Broad Institute Genome Sequencing Center for Infectious Disease"/>
            <person name="Wu L."/>
            <person name="Ma J."/>
        </authorList>
    </citation>
    <scope>NUCLEOTIDE SEQUENCE [LARGE SCALE GENOMIC DNA]</scope>
    <source>
        <strain evidence="4">CGMCC 1.11013</strain>
    </source>
</reference>
<dbReference type="RefSeq" id="WP_035964448.1">
    <property type="nucleotide sequence ID" value="NZ_BMEG01000002.1"/>
</dbReference>
<dbReference type="OrthoDB" id="8564427at2"/>
<dbReference type="Proteomes" id="UP000027439">
    <property type="component" value="Unassembled WGS sequence"/>
</dbReference>
<dbReference type="eggNOG" id="ENOG5032P6W">
    <property type="taxonomic scope" value="Bacteria"/>
</dbReference>
<protein>
    <recommendedName>
        <fullName evidence="5">DUF2591 domain-containing protein</fullName>
    </recommendedName>
</protein>